<dbReference type="AlphaFoldDB" id="A0A9P2YNG8"/>
<protein>
    <submittedName>
        <fullName evidence="1">Uncharacterized protein</fullName>
    </submittedName>
</protein>
<reference evidence="2" key="1">
    <citation type="submission" date="2017-12" db="EMBL/GenBank/DDBJ databases">
        <title>Improved Draft Genome Sequence of Microcystis aeruginosa NIES-298, a Microcystin-Producing Cyanobacterium from Lake Kasumigaura, Japan.</title>
        <authorList>
            <person name="Yamaguchi H."/>
            <person name="Suzuki S."/>
            <person name="Kawachi M."/>
        </authorList>
    </citation>
    <scope>NUCLEOTIDE SEQUENCE [LARGE SCALE GENOMIC DNA]</scope>
    <source>
        <strain evidence="2">NIES-298</strain>
    </source>
</reference>
<dbReference type="RefSeq" id="WP_219728683.1">
    <property type="nucleotide sequence ID" value="NZ_BEIU01000026.1"/>
</dbReference>
<dbReference type="Proteomes" id="UP000236321">
    <property type="component" value="Unassembled WGS sequence"/>
</dbReference>
<accession>A0A9P2YNG8</accession>
<sequence length="489" mass="55051">MRVDKCSIIANVNMICDIQRIIDEIQITSRAISLQASNNHTQSIGKASEILNEILRLDFDCDTAPLSNTLNLINNNLNYQINPTLNLINNNVNANLNLINQLNPTLNLINNNVNATLNLTNQINPKIDVINTNVIDVKSTVVTANQNILLLKTDLSLVSQRVISLINSISQISTTINSLVFSISNLQSTINSINLSISNLNNLIASIQTNLNLVLNATATISTNVNLILNLTTTIDLNVKNIKQCCEDIKDILEEEPEPPPEFDFIDIICIDCTDPDGPDCPPDATPEEKERGYREREITLDDPMEALQLINDQVALLQRKICPDDDQDCMVLLPDPSLPLTTRGHYLLFSWVLEENPKVSAYQNHTQLRNPIDALRVAGNHWNQYFEPIYRILGQQYGTYFSDQNAREPLVKGWFLNIPEGERFFNQMKALTKDTPRNEGNPRFAIVGNDSVPIVNVGKKIILRKVCYGFYNEGKFIKVHSWHRPKNG</sequence>
<evidence type="ECO:0000313" key="1">
    <source>
        <dbReference type="EMBL" id="GBD55386.1"/>
    </source>
</evidence>
<proteinExistence type="predicted"/>
<comment type="caution">
    <text evidence="1">The sequence shown here is derived from an EMBL/GenBank/DDBJ whole genome shotgun (WGS) entry which is preliminary data.</text>
</comment>
<dbReference type="EMBL" id="BEYQ01000022">
    <property type="protein sequence ID" value="GBD55386.1"/>
    <property type="molecule type" value="Genomic_DNA"/>
</dbReference>
<evidence type="ECO:0000313" key="2">
    <source>
        <dbReference type="Proteomes" id="UP000236321"/>
    </source>
</evidence>
<gene>
    <name evidence="1" type="ORF">BGM30_44790</name>
</gene>
<organism evidence="1 2">
    <name type="scientific">Microcystis aeruginosa NIES-298</name>
    <dbReference type="NCBI Taxonomy" id="449468"/>
    <lineage>
        <taxon>Bacteria</taxon>
        <taxon>Bacillati</taxon>
        <taxon>Cyanobacteriota</taxon>
        <taxon>Cyanophyceae</taxon>
        <taxon>Oscillatoriophycideae</taxon>
        <taxon>Chroococcales</taxon>
        <taxon>Microcystaceae</taxon>
        <taxon>Microcystis</taxon>
    </lineage>
</organism>
<name>A0A9P2YNG8_MICAE</name>